<dbReference type="Gene3D" id="1.10.1400.10">
    <property type="match status" value="1"/>
</dbReference>
<protein>
    <submittedName>
        <fullName evidence="5">Penicillin acylase family protein</fullName>
    </submittedName>
</protein>
<dbReference type="Gene3D" id="3.60.20.10">
    <property type="entry name" value="Glutamine Phosphoribosylpyrophosphate, subunit 1, domain 1"/>
    <property type="match status" value="1"/>
</dbReference>
<keyword evidence="6" id="KW-1185">Reference proteome</keyword>
<comment type="caution">
    <text evidence="5">The sequence shown here is derived from an EMBL/GenBank/DDBJ whole genome shotgun (WGS) entry which is preliminary data.</text>
</comment>
<evidence type="ECO:0000313" key="6">
    <source>
        <dbReference type="Proteomes" id="UP001557485"/>
    </source>
</evidence>
<comment type="similarity">
    <text evidence="1">Belongs to the peptidase S45 family.</text>
</comment>
<accession>A0ABV3U343</accession>
<evidence type="ECO:0000256" key="3">
    <source>
        <dbReference type="ARBA" id="ARBA00022801"/>
    </source>
</evidence>
<dbReference type="RefSeq" id="WP_368380597.1">
    <property type="nucleotide sequence ID" value="NZ_JBFRYA010000003.1"/>
</dbReference>
<dbReference type="Gene3D" id="1.10.439.10">
    <property type="entry name" value="Penicillin Amidohydrolase, domain 1"/>
    <property type="match status" value="1"/>
</dbReference>
<dbReference type="Gene3D" id="2.30.120.10">
    <property type="match status" value="1"/>
</dbReference>
<dbReference type="PIRSF" id="PIRSF001227">
    <property type="entry name" value="Pen_acylase"/>
    <property type="match status" value="1"/>
</dbReference>
<dbReference type="PANTHER" id="PTHR34218:SF3">
    <property type="entry name" value="ACYL-HOMOSERINE LACTONE ACYLASE PVDQ"/>
    <property type="match status" value="1"/>
</dbReference>
<name>A0ABV3U343_9GAMM</name>
<proteinExistence type="inferred from homology"/>
<keyword evidence="2" id="KW-0732">Signal</keyword>
<evidence type="ECO:0000313" key="5">
    <source>
        <dbReference type="EMBL" id="MEX1668311.1"/>
    </source>
</evidence>
<dbReference type="Pfam" id="PF01804">
    <property type="entry name" value="Penicil_amidase"/>
    <property type="match status" value="1"/>
</dbReference>
<dbReference type="InterPro" id="IPR043146">
    <property type="entry name" value="Penicillin_amidase_N_B-knob"/>
</dbReference>
<evidence type="ECO:0000256" key="1">
    <source>
        <dbReference type="ARBA" id="ARBA00006586"/>
    </source>
</evidence>
<dbReference type="Proteomes" id="UP001557485">
    <property type="component" value="Unassembled WGS sequence"/>
</dbReference>
<dbReference type="PANTHER" id="PTHR34218">
    <property type="entry name" value="PEPTIDASE S45 PENICILLIN AMIDASE"/>
    <property type="match status" value="1"/>
</dbReference>
<sequence>MKASHIPGIFALLAKIGCGHLFAPRRPHTLAQRLTELPLENAPLTAKIEIRWNAQMVPYIFADSERDAATGLGMVHAHLRLSQITFLRQISQGRMAEFLGPAAIDIDHTLRILDFCRSTPANLAALPASTQNWLEGFVAGINHVIDHVNQEEQRQPEELAILGVKAEHWSVADVLSLSRLSCADFTWKVWTNLLPLRERSDWPTIWQSLMQHNGGPPIPGHHNNDNTIDWLSDHFGRPGGSNSMAISPKLSGNGAPILAGDPHLPITLPNLWLMAGVHCPTMKVAGFMLPGMPAIMVGRSPDIAWGGTSMHATSSDLFDISDLPETAIRQREEHIKVRWGRDQKLIINESDWGPILSDAPMFGGNKSSLNSVKPKPRFAMRWVGHDPSDEISALLGAARASNFTEFHNALESFAVAGQNMLYADTSGNIGQVMAAHLPARPATPSKDMILARSELRFWQTKITSSGLPHSYNPVEGFVASANNRPSEESPYLISNFYSPDDRIQRLRQILGGDAPASALWNISQDVSSPTALPLRDAMLALASEPSDDKLKPLLAWDGIYNTDSRGALFFELSLYHFAIALHGEDSLAVFTANWDPRGLLRAELAKQPESKLRAAIDQAFSKAAADTEKFGRWGNIHRVKLAHPLAALPLVGRRWRFADEPIAGANETIMKSAHGFAKGKHYVRMSSNARHLCDMSDLDSNWFVLLGGQDGDPGSACFLDQWPLWQKGEMVQMPLRADTIRTLFSYSTKITPAH</sequence>
<reference evidence="5 6" key="1">
    <citation type="journal article" date="2011" name="Int. J. Syst. Evol. Microbiol.">
        <title>Zhongshania antarctica gen. nov., sp. nov. and Zhongshania guokunii sp. nov., gammaproteobacteria respectively isolated from coastal attached (fast) ice and surface seawater of the Antarctic.</title>
        <authorList>
            <person name="Li H.J."/>
            <person name="Zhang X.Y."/>
            <person name="Chen C.X."/>
            <person name="Zhang Y.J."/>
            <person name="Gao Z.M."/>
            <person name="Yu Y."/>
            <person name="Chen X.L."/>
            <person name="Chen B."/>
            <person name="Zhang Y.Z."/>
        </authorList>
    </citation>
    <scope>NUCLEOTIDE SEQUENCE [LARGE SCALE GENOMIC DNA]</scope>
    <source>
        <strain evidence="5 6">ZS6-22T</strain>
    </source>
</reference>
<gene>
    <name evidence="5" type="ORF">AB4876_05265</name>
</gene>
<dbReference type="InterPro" id="IPR043147">
    <property type="entry name" value="Penicillin_amidase_A-knob"/>
</dbReference>
<dbReference type="EMBL" id="JBFRYA010000003">
    <property type="protein sequence ID" value="MEX1668311.1"/>
    <property type="molecule type" value="Genomic_DNA"/>
</dbReference>
<dbReference type="InterPro" id="IPR023343">
    <property type="entry name" value="Penicillin_amidase_dom1"/>
</dbReference>
<evidence type="ECO:0000256" key="2">
    <source>
        <dbReference type="ARBA" id="ARBA00022729"/>
    </source>
</evidence>
<keyword evidence="3" id="KW-0378">Hydrolase</keyword>
<keyword evidence="4" id="KW-0865">Zymogen</keyword>
<dbReference type="InterPro" id="IPR002692">
    <property type="entry name" value="S45"/>
</dbReference>
<dbReference type="InterPro" id="IPR029055">
    <property type="entry name" value="Ntn_hydrolases_N"/>
</dbReference>
<dbReference type="InterPro" id="IPR014395">
    <property type="entry name" value="Pen/GL7ACA/AHL_acylase"/>
</dbReference>
<dbReference type="SUPFAM" id="SSF56235">
    <property type="entry name" value="N-terminal nucleophile aminohydrolases (Ntn hydrolases)"/>
    <property type="match status" value="1"/>
</dbReference>
<organism evidence="5 6">
    <name type="scientific">Zhongshania guokunii</name>
    <dbReference type="NCBI Taxonomy" id="641783"/>
    <lineage>
        <taxon>Bacteria</taxon>
        <taxon>Pseudomonadati</taxon>
        <taxon>Pseudomonadota</taxon>
        <taxon>Gammaproteobacteria</taxon>
        <taxon>Cellvibrionales</taxon>
        <taxon>Spongiibacteraceae</taxon>
        <taxon>Zhongshania</taxon>
    </lineage>
</organism>
<evidence type="ECO:0000256" key="4">
    <source>
        <dbReference type="ARBA" id="ARBA00023145"/>
    </source>
</evidence>